<evidence type="ECO:0000313" key="2">
    <source>
        <dbReference type="Proteomes" id="UP000034098"/>
    </source>
</evidence>
<dbReference type="Proteomes" id="UP000034098">
    <property type="component" value="Unassembled WGS sequence"/>
</dbReference>
<name>A0A0M2HKP4_MICTR</name>
<proteinExistence type="predicted"/>
<comment type="caution">
    <text evidence="1">The sequence shown here is derived from an EMBL/GenBank/DDBJ whole genome shotgun (WGS) entry which is preliminary data.</text>
</comment>
<sequence>MPRTMTSVAAAGAAVARGERIPEATLRALSRALALVEGAKEARGLRAGAPTGVEIESPLAEWLYANWWTGPAGDAPTPSERTLGAPAAFPRVGLFEAMRRRAAGTSEAWIVLAVRDGTATVVASRPPSSAPPGHVRIAIDRVVSSSRPGCHPAPGDLVTITRGSSGWDRGSGWWWAHSGEGVPDGPLDRWYTHSRSPEDSAALLPALMGAFADAGSAFSLKCLPAPAGYGRPDALVVYTPRVVRARVAAALRRQAMDIAPHVDASIPPTTRRIARGIGMSEDPADGTSFGQLRTAQVAAIAAMTAHTDAAPHRLREAAGTVGLDVTRPWRARP</sequence>
<dbReference type="AlphaFoldDB" id="A0A0M2HKP4"/>
<dbReference type="RefSeq" id="WP_045296661.1">
    <property type="nucleotide sequence ID" value="NZ_JYJA01000022.1"/>
</dbReference>
<evidence type="ECO:0000313" key="1">
    <source>
        <dbReference type="EMBL" id="KJL44971.1"/>
    </source>
</evidence>
<dbReference type="PATRIC" id="fig|69370.6.peg.502"/>
<keyword evidence="2" id="KW-1185">Reference proteome</keyword>
<accession>A0A0M2HKP4</accession>
<gene>
    <name evidence="1" type="ORF">RS82_00478</name>
</gene>
<dbReference type="InterPro" id="IPR040871">
    <property type="entry name" value="HopA1"/>
</dbReference>
<organism evidence="1 2">
    <name type="scientific">Microbacterium trichothecenolyticum</name>
    <name type="common">Aureobacterium trichothecenolyticum</name>
    <dbReference type="NCBI Taxonomy" id="69370"/>
    <lineage>
        <taxon>Bacteria</taxon>
        <taxon>Bacillati</taxon>
        <taxon>Actinomycetota</taxon>
        <taxon>Actinomycetes</taxon>
        <taxon>Micrococcales</taxon>
        <taxon>Microbacteriaceae</taxon>
        <taxon>Microbacterium</taxon>
    </lineage>
</organism>
<reference evidence="1 2" key="1">
    <citation type="submission" date="2015-02" db="EMBL/GenBank/DDBJ databases">
        <title>Draft genome sequences of ten Microbacterium spp. with emphasis on heavy metal contaminated environments.</title>
        <authorList>
            <person name="Corretto E."/>
        </authorList>
    </citation>
    <scope>NUCLEOTIDE SEQUENCE [LARGE SCALE GENOMIC DNA]</scope>
    <source>
        <strain evidence="1 2">DSM 8608</strain>
    </source>
</reference>
<dbReference type="EMBL" id="JYJA01000022">
    <property type="protein sequence ID" value="KJL44971.1"/>
    <property type="molecule type" value="Genomic_DNA"/>
</dbReference>
<dbReference type="Pfam" id="PF17914">
    <property type="entry name" value="HopA1"/>
    <property type="match status" value="1"/>
</dbReference>
<protein>
    <submittedName>
        <fullName evidence="1">Uncharacterized protein</fullName>
    </submittedName>
</protein>